<sequence length="218" mass="24418">MKKDETNNLGKISNKNKNVAFSPIADRETIIDPISVINEEKISNAMPKLMGENQLQDLINSLNKLNISSLNGDSSLYSDINNKLDSINKLLSTNNDNNTGNSSPTSVLDSLNSVLQHVTTINALKNQLNELPFNTFEKVYVENCITPALTVLYQLVISAASFKDTAQSLSLSSTTKRKTHKIKGYEKTTYEIMDQIQCIYDILQHRINDFIKILCQCK</sequence>
<protein>
    <submittedName>
        <fullName evidence="1">Uncharacterized protein</fullName>
    </submittedName>
</protein>
<evidence type="ECO:0000313" key="1">
    <source>
        <dbReference type="EMBL" id="MPM51595.1"/>
    </source>
</evidence>
<accession>A0A645AEH0</accession>
<gene>
    <name evidence="1" type="ORF">SDC9_98344</name>
</gene>
<name>A0A645AEH0_9ZZZZ</name>
<comment type="caution">
    <text evidence="1">The sequence shown here is derived from an EMBL/GenBank/DDBJ whole genome shotgun (WGS) entry which is preliminary data.</text>
</comment>
<organism evidence="1">
    <name type="scientific">bioreactor metagenome</name>
    <dbReference type="NCBI Taxonomy" id="1076179"/>
    <lineage>
        <taxon>unclassified sequences</taxon>
        <taxon>metagenomes</taxon>
        <taxon>ecological metagenomes</taxon>
    </lineage>
</organism>
<proteinExistence type="predicted"/>
<reference evidence="1" key="1">
    <citation type="submission" date="2019-08" db="EMBL/GenBank/DDBJ databases">
        <authorList>
            <person name="Kucharzyk K."/>
            <person name="Murdoch R.W."/>
            <person name="Higgins S."/>
            <person name="Loffler F."/>
        </authorList>
    </citation>
    <scope>NUCLEOTIDE SEQUENCE</scope>
</reference>
<dbReference type="AlphaFoldDB" id="A0A645AEH0"/>
<dbReference type="EMBL" id="VSSQ01013486">
    <property type="protein sequence ID" value="MPM51595.1"/>
    <property type="molecule type" value="Genomic_DNA"/>
</dbReference>